<accession>X0WFV1</accession>
<feature type="transmembrane region" description="Helical" evidence="1">
    <location>
        <begin position="119"/>
        <end position="140"/>
    </location>
</feature>
<dbReference type="EMBL" id="BARS01047763">
    <property type="protein sequence ID" value="GAG29535.1"/>
    <property type="molecule type" value="Genomic_DNA"/>
</dbReference>
<keyword evidence="1" id="KW-1133">Transmembrane helix</keyword>
<feature type="transmembrane region" description="Helical" evidence="1">
    <location>
        <begin position="84"/>
        <end position="107"/>
    </location>
</feature>
<keyword evidence="1" id="KW-0812">Transmembrane</keyword>
<organism evidence="2">
    <name type="scientific">marine sediment metagenome</name>
    <dbReference type="NCBI Taxonomy" id="412755"/>
    <lineage>
        <taxon>unclassified sequences</taxon>
        <taxon>metagenomes</taxon>
        <taxon>ecological metagenomes</taxon>
    </lineage>
</organism>
<reference evidence="2" key="1">
    <citation type="journal article" date="2014" name="Front. Microbiol.">
        <title>High frequency of phylogenetically diverse reductive dehalogenase-homologous genes in deep subseafloor sedimentary metagenomes.</title>
        <authorList>
            <person name="Kawai M."/>
            <person name="Futagami T."/>
            <person name="Toyoda A."/>
            <person name="Takaki Y."/>
            <person name="Nishi S."/>
            <person name="Hori S."/>
            <person name="Arai W."/>
            <person name="Tsubouchi T."/>
            <person name="Morono Y."/>
            <person name="Uchiyama I."/>
            <person name="Ito T."/>
            <person name="Fujiyama A."/>
            <person name="Inagaki F."/>
            <person name="Takami H."/>
        </authorList>
    </citation>
    <scope>NUCLEOTIDE SEQUENCE</scope>
    <source>
        <strain evidence="2">Expedition CK06-06</strain>
    </source>
</reference>
<name>X0WFV1_9ZZZZ</name>
<feature type="non-terminal residue" evidence="2">
    <location>
        <position position="1"/>
    </location>
</feature>
<comment type="caution">
    <text evidence="2">The sequence shown here is derived from an EMBL/GenBank/DDBJ whole genome shotgun (WGS) entry which is preliminary data.</text>
</comment>
<evidence type="ECO:0000313" key="2">
    <source>
        <dbReference type="EMBL" id="GAG29535.1"/>
    </source>
</evidence>
<dbReference type="AlphaFoldDB" id="X0WFV1"/>
<evidence type="ECO:0000256" key="1">
    <source>
        <dbReference type="SAM" id="Phobius"/>
    </source>
</evidence>
<protein>
    <submittedName>
        <fullName evidence="2">Uncharacterized protein</fullName>
    </submittedName>
</protein>
<gene>
    <name evidence="2" type="ORF">S01H1_71698</name>
</gene>
<sequence length="206" mass="22487">CVDEIEQPCNATIDCNITTLYPNNTALIDNQPMTHTDAYYYFTLNETSILGTYSNSIFCTGIGNGFSTFTFDINPTGKAPSETAGGFALATIIAMIAAAAIAFLIGHSFKQEDQKWYHLTLRAIFYMFSLGFVALGIGALNQLSIETDVSSSSGIGTIITGGVSLMSRMQYVFFIIIFLLAMLAIIYKVLTMIGKMGQGKSDYDRY</sequence>
<keyword evidence="1" id="KW-0472">Membrane</keyword>
<feature type="transmembrane region" description="Helical" evidence="1">
    <location>
        <begin position="171"/>
        <end position="190"/>
    </location>
</feature>
<proteinExistence type="predicted"/>